<dbReference type="SUPFAM" id="SSF141255">
    <property type="entry name" value="YccV-like"/>
    <property type="match status" value="1"/>
</dbReference>
<reference evidence="2" key="1">
    <citation type="submission" date="2018-05" db="EMBL/GenBank/DDBJ databases">
        <authorList>
            <person name="Lanie J.A."/>
            <person name="Ng W.-L."/>
            <person name="Kazmierczak K.M."/>
            <person name="Andrzejewski T.M."/>
            <person name="Davidsen T.M."/>
            <person name="Wayne K.J."/>
            <person name="Tettelin H."/>
            <person name="Glass J.I."/>
            <person name="Rusch D."/>
            <person name="Podicherti R."/>
            <person name="Tsui H.-C.T."/>
            <person name="Winkler M.E."/>
        </authorList>
    </citation>
    <scope>NUCLEOTIDE SEQUENCE</scope>
</reference>
<dbReference type="AlphaFoldDB" id="A0A382ZMT1"/>
<protein>
    <recommendedName>
        <fullName evidence="1">Hemimethylated DNA-binding domain-containing protein</fullName>
    </recommendedName>
</protein>
<accession>A0A382ZMT1</accession>
<gene>
    <name evidence="2" type="ORF">METZ01_LOCUS449615</name>
</gene>
<name>A0A382ZMT1_9ZZZZ</name>
<proteinExistence type="predicted"/>
<dbReference type="GO" id="GO:0003677">
    <property type="term" value="F:DNA binding"/>
    <property type="evidence" value="ECO:0007669"/>
    <property type="project" value="InterPro"/>
</dbReference>
<dbReference type="NCBIfam" id="TIGR02097">
    <property type="entry name" value="yccV"/>
    <property type="match status" value="1"/>
</dbReference>
<evidence type="ECO:0000313" key="2">
    <source>
        <dbReference type="EMBL" id="SVD96761.1"/>
    </source>
</evidence>
<evidence type="ECO:0000259" key="1">
    <source>
        <dbReference type="SMART" id="SM00992"/>
    </source>
</evidence>
<dbReference type="Gene3D" id="2.30.30.390">
    <property type="entry name" value="Hemimethylated DNA-binding domain"/>
    <property type="match status" value="1"/>
</dbReference>
<sequence length="104" mass="12196">MHTSAKFFVGQIIHHIKFNYRGVIFDVDAMFRGTDEWYAQVARSQPPRNLPWYHVLVDATDQTTYVAECHLKPDSNERPISHPLVTKLCGEFVRNRYTTNMKIQ</sequence>
<dbReference type="InterPro" id="IPR036623">
    <property type="entry name" value="Hemimethylated_DNA-bd_sf"/>
</dbReference>
<organism evidence="2">
    <name type="scientific">marine metagenome</name>
    <dbReference type="NCBI Taxonomy" id="408172"/>
    <lineage>
        <taxon>unclassified sequences</taxon>
        <taxon>metagenomes</taxon>
        <taxon>ecological metagenomes</taxon>
    </lineage>
</organism>
<dbReference type="SMART" id="SM00992">
    <property type="entry name" value="YccV-like"/>
    <property type="match status" value="1"/>
</dbReference>
<dbReference type="Pfam" id="PF08755">
    <property type="entry name" value="YccV-like"/>
    <property type="match status" value="1"/>
</dbReference>
<dbReference type="EMBL" id="UINC01185185">
    <property type="protein sequence ID" value="SVD96761.1"/>
    <property type="molecule type" value="Genomic_DNA"/>
</dbReference>
<feature type="domain" description="Hemimethylated DNA-binding" evidence="1">
    <location>
        <begin position="4"/>
        <end position="100"/>
    </location>
</feature>
<dbReference type="InterPro" id="IPR011722">
    <property type="entry name" value="Hemimethylated_DNA-bd_dom"/>
</dbReference>